<keyword evidence="1" id="KW-1185">Reference proteome</keyword>
<organism evidence="1 2">
    <name type="scientific">Agrilus planipennis</name>
    <name type="common">Emerald ash borer</name>
    <name type="synonym">Agrilus marcopoli</name>
    <dbReference type="NCBI Taxonomy" id="224129"/>
    <lineage>
        <taxon>Eukaryota</taxon>
        <taxon>Metazoa</taxon>
        <taxon>Ecdysozoa</taxon>
        <taxon>Arthropoda</taxon>
        <taxon>Hexapoda</taxon>
        <taxon>Insecta</taxon>
        <taxon>Pterygota</taxon>
        <taxon>Neoptera</taxon>
        <taxon>Endopterygota</taxon>
        <taxon>Coleoptera</taxon>
        <taxon>Polyphaga</taxon>
        <taxon>Elateriformia</taxon>
        <taxon>Buprestoidea</taxon>
        <taxon>Buprestidae</taxon>
        <taxon>Agrilinae</taxon>
        <taxon>Agrilus</taxon>
    </lineage>
</organism>
<dbReference type="SUPFAM" id="SSF89919">
    <property type="entry name" value="Ribosome-binding factor A, RbfA"/>
    <property type="match status" value="1"/>
</dbReference>
<dbReference type="FunCoup" id="A0A1W4WYI0">
    <property type="interactions" value="483"/>
</dbReference>
<dbReference type="InterPro" id="IPR039212">
    <property type="entry name" value="RBFA_mitochondrial"/>
</dbReference>
<sequence length="359" mass="41743">MISLLKNANIRLCCVRYFHQTEMQQTVYKAMAKIMKKSQGKKKYKYIEDACVVSPSVFSSGSLEGKQSPNSKRAQILNKLFMSYITDLMATGENSSSFVGYGIEISQVQVWPDFKGLNVYWVAKGTKEDDNIEELLKVNARALRHELTQLQVIGIVPKITFVKDKLYAKLAELDSTLKKADFGDDYTPTDYSSQLKSELQINYKLDSETKRKIKNLEDECEELHESEGETDVDVLPPMPNNSLGLDHDIIMKKIVRDMSKSKTERQKVVDVEIPKIFIKGQEIEFVDQKEQKEMFKQYLQRRQIMKAKASKQKDRSQLILEDSENIKENTYEEELLLKLPEFNTEYIEEEEEEEKTFRY</sequence>
<dbReference type="AlphaFoldDB" id="A0A1W4WYI0"/>
<reference evidence="2" key="1">
    <citation type="submission" date="2025-08" db="UniProtKB">
        <authorList>
            <consortium name="RefSeq"/>
        </authorList>
    </citation>
    <scope>IDENTIFICATION</scope>
    <source>
        <tissue evidence="2">Entire body</tissue>
    </source>
</reference>
<evidence type="ECO:0000313" key="1">
    <source>
        <dbReference type="Proteomes" id="UP000192223"/>
    </source>
</evidence>
<dbReference type="KEGG" id="apln:108739489"/>
<dbReference type="PANTHER" id="PTHR14725">
    <property type="entry name" value="RIBOSOME-BINDING FACTOR A, MITOCHONDRIAL-RELATED"/>
    <property type="match status" value="1"/>
</dbReference>
<accession>A0A1W4WYI0</accession>
<name>A0A1W4WYI0_AGRPL</name>
<dbReference type="PANTHER" id="PTHR14725:SF0">
    <property type="entry name" value="RIBOSOME-BINDING FACTOR A, MITOCHONDRIAL-RELATED"/>
    <property type="match status" value="1"/>
</dbReference>
<dbReference type="InParanoid" id="A0A1W4WYI0"/>
<dbReference type="InterPro" id="IPR000238">
    <property type="entry name" value="RbfA"/>
</dbReference>
<dbReference type="InterPro" id="IPR023799">
    <property type="entry name" value="RbfA_dom_sf"/>
</dbReference>
<dbReference type="GeneID" id="108739489"/>
<gene>
    <name evidence="2" type="primary">LOC108739489</name>
</gene>
<proteinExistence type="predicted"/>
<dbReference type="STRING" id="224129.A0A1W4WYI0"/>
<dbReference type="Proteomes" id="UP000192223">
    <property type="component" value="Unplaced"/>
</dbReference>
<dbReference type="RefSeq" id="XP_018328904.1">
    <property type="nucleotide sequence ID" value="XM_018473402.1"/>
</dbReference>
<dbReference type="Pfam" id="PF02033">
    <property type="entry name" value="RBFA"/>
    <property type="match status" value="1"/>
</dbReference>
<dbReference type="GO" id="GO:0006364">
    <property type="term" value="P:rRNA processing"/>
    <property type="evidence" value="ECO:0007669"/>
    <property type="project" value="InterPro"/>
</dbReference>
<dbReference type="Gene3D" id="3.30.300.20">
    <property type="match status" value="1"/>
</dbReference>
<protein>
    <submittedName>
        <fullName evidence="2">Ribosome-binding factor A, mitochondrial</fullName>
    </submittedName>
</protein>
<evidence type="ECO:0000313" key="2">
    <source>
        <dbReference type="RefSeq" id="XP_018328904.1"/>
    </source>
</evidence>
<dbReference type="InterPro" id="IPR015946">
    <property type="entry name" value="KH_dom-like_a/b"/>
</dbReference>
<dbReference type="OrthoDB" id="418445at2759"/>